<feature type="transmembrane region" description="Helical" evidence="1">
    <location>
        <begin position="90"/>
        <end position="108"/>
    </location>
</feature>
<evidence type="ECO:0000313" key="4">
    <source>
        <dbReference type="Proteomes" id="UP001154329"/>
    </source>
</evidence>
<gene>
    <name evidence="3" type="ORF">APHIGO_LOCUS5421</name>
</gene>
<dbReference type="OrthoDB" id="6622103at2759"/>
<evidence type="ECO:0000256" key="1">
    <source>
        <dbReference type="SAM" id="Phobius"/>
    </source>
</evidence>
<feature type="chain" id="PRO_5040377485" evidence="2">
    <location>
        <begin position="25"/>
        <end position="212"/>
    </location>
</feature>
<name>A0A9P0J069_APHGO</name>
<keyword evidence="1" id="KW-0472">Membrane</keyword>
<keyword evidence="2" id="KW-0732">Signal</keyword>
<keyword evidence="1" id="KW-0812">Transmembrane</keyword>
<reference evidence="3" key="1">
    <citation type="submission" date="2022-02" db="EMBL/GenBank/DDBJ databases">
        <authorList>
            <person name="King R."/>
        </authorList>
    </citation>
    <scope>NUCLEOTIDE SEQUENCE</scope>
</reference>
<protein>
    <submittedName>
        <fullName evidence="3">Uncharacterized protein</fullName>
    </submittedName>
</protein>
<feature type="transmembrane region" description="Helical" evidence="1">
    <location>
        <begin position="115"/>
        <end position="135"/>
    </location>
</feature>
<keyword evidence="4" id="KW-1185">Reference proteome</keyword>
<dbReference type="Proteomes" id="UP001154329">
    <property type="component" value="Chromosome 2"/>
</dbReference>
<reference evidence="3" key="2">
    <citation type="submission" date="2022-10" db="EMBL/GenBank/DDBJ databases">
        <authorList>
            <consortium name="ENA_rothamsted_submissions"/>
            <consortium name="culmorum"/>
            <person name="King R."/>
        </authorList>
    </citation>
    <scope>NUCLEOTIDE SEQUENCE</scope>
</reference>
<organism evidence="3 4">
    <name type="scientific">Aphis gossypii</name>
    <name type="common">Cotton aphid</name>
    <dbReference type="NCBI Taxonomy" id="80765"/>
    <lineage>
        <taxon>Eukaryota</taxon>
        <taxon>Metazoa</taxon>
        <taxon>Ecdysozoa</taxon>
        <taxon>Arthropoda</taxon>
        <taxon>Hexapoda</taxon>
        <taxon>Insecta</taxon>
        <taxon>Pterygota</taxon>
        <taxon>Neoptera</taxon>
        <taxon>Paraneoptera</taxon>
        <taxon>Hemiptera</taxon>
        <taxon>Sternorrhyncha</taxon>
        <taxon>Aphidomorpha</taxon>
        <taxon>Aphidoidea</taxon>
        <taxon>Aphididae</taxon>
        <taxon>Aphidini</taxon>
        <taxon>Aphis</taxon>
        <taxon>Aphis</taxon>
    </lineage>
</organism>
<evidence type="ECO:0000313" key="3">
    <source>
        <dbReference type="EMBL" id="CAH1724054.1"/>
    </source>
</evidence>
<evidence type="ECO:0000256" key="2">
    <source>
        <dbReference type="SAM" id="SignalP"/>
    </source>
</evidence>
<accession>A0A9P0J069</accession>
<dbReference type="AlphaFoldDB" id="A0A9P0J069"/>
<feature type="signal peptide" evidence="2">
    <location>
        <begin position="1"/>
        <end position="24"/>
    </location>
</feature>
<sequence>MIMRIVITTTAVCLAISSLATATAEQDNLQQSAEISETNVQQQNVDPNGAGINVNVTAIAARLINDYVTPTICSVSSEFCAKHQLQSRGIQSYLATAGTLLAGVLGVIMTKISLLIALSLLSTVIGKMLLFYAFFKAGPPHHHFKSAHHNAQPFVKYTKDKYYIKNTPAVHSHDVIVDSPPEHSSPYHAYSPSILDSSVHDHKLKGVSYYKR</sequence>
<proteinExistence type="predicted"/>
<dbReference type="EMBL" id="OU899035">
    <property type="protein sequence ID" value="CAH1724054.1"/>
    <property type="molecule type" value="Genomic_DNA"/>
</dbReference>
<keyword evidence="1" id="KW-1133">Transmembrane helix</keyword>